<dbReference type="EMBL" id="CP002955">
    <property type="protein sequence ID" value="AEL25255.1"/>
    <property type="molecule type" value="Genomic_DNA"/>
</dbReference>
<dbReference type="HOGENOM" id="CLU_3060747_0_0_10"/>
<keyword evidence="2" id="KW-1185">Reference proteome</keyword>
<name>G0J3P9_CYCMS</name>
<organism evidence="1 2">
    <name type="scientific">Cyclobacterium marinum (strain ATCC 25205 / DSM 745 / LMG 13164 / NCIMB 1802)</name>
    <name type="common">Flectobacillus marinus</name>
    <dbReference type="NCBI Taxonomy" id="880070"/>
    <lineage>
        <taxon>Bacteria</taxon>
        <taxon>Pseudomonadati</taxon>
        <taxon>Bacteroidota</taxon>
        <taxon>Cytophagia</taxon>
        <taxon>Cytophagales</taxon>
        <taxon>Cyclobacteriaceae</taxon>
        <taxon>Cyclobacterium</taxon>
    </lineage>
</organism>
<dbReference type="Proteomes" id="UP000001635">
    <property type="component" value="Chromosome"/>
</dbReference>
<gene>
    <name evidence="1" type="ordered locus">Cycma_1491</name>
</gene>
<dbReference type="KEGG" id="cmr:Cycma_1491"/>
<accession>G0J3P9</accession>
<protein>
    <submittedName>
        <fullName evidence="1">Uncharacterized protein</fullName>
    </submittedName>
</protein>
<proteinExistence type="predicted"/>
<sequence length="53" mass="6255">MYESIALDWAIAMHGHNFIPMIKYYFFLRITQMGTKVTIIAHPMKNIRKGINK</sequence>
<evidence type="ECO:0000313" key="1">
    <source>
        <dbReference type="EMBL" id="AEL25255.1"/>
    </source>
</evidence>
<reference evidence="2" key="1">
    <citation type="submission" date="2011-07" db="EMBL/GenBank/DDBJ databases">
        <title>The complete genome of Cyclobacterium marinum DSM 745.</title>
        <authorList>
            <person name="Lucas S."/>
            <person name="Han J."/>
            <person name="Lapidus A."/>
            <person name="Bruce D."/>
            <person name="Goodwin L."/>
            <person name="Pitluck S."/>
            <person name="Peters L."/>
            <person name="Kyrpides N."/>
            <person name="Mavromatis K."/>
            <person name="Ivanova N."/>
            <person name="Ovchinnikova G."/>
            <person name="Chertkov O."/>
            <person name="Detter J.C."/>
            <person name="Tapia R."/>
            <person name="Han C."/>
            <person name="Land M."/>
            <person name="Hauser L."/>
            <person name="Markowitz V."/>
            <person name="Cheng J.-F."/>
            <person name="Hugenholtz P."/>
            <person name="Woyke T."/>
            <person name="Wu D."/>
            <person name="Tindall B."/>
            <person name="Schuetze A."/>
            <person name="Brambilla E."/>
            <person name="Klenk H.-P."/>
            <person name="Eisen J.A."/>
        </authorList>
    </citation>
    <scope>NUCLEOTIDE SEQUENCE [LARGE SCALE GENOMIC DNA]</scope>
    <source>
        <strain evidence="2">ATCC 25205 / DSM 745 / LMG 13164 / NCIMB 1802</strain>
    </source>
</reference>
<dbReference type="AlphaFoldDB" id="G0J3P9"/>
<evidence type="ECO:0000313" key="2">
    <source>
        <dbReference type="Proteomes" id="UP000001635"/>
    </source>
</evidence>